<dbReference type="NCBIfam" id="NF037995">
    <property type="entry name" value="TRAP_S1"/>
    <property type="match status" value="1"/>
</dbReference>
<comment type="caution">
    <text evidence="5">The sequence shown here is derived from an EMBL/GenBank/DDBJ whole genome shotgun (WGS) entry which is preliminary data.</text>
</comment>
<dbReference type="PANTHER" id="PTHR33376:SF4">
    <property type="entry name" value="SIALIC ACID-BINDING PERIPLASMIC PROTEIN SIAP"/>
    <property type="match status" value="1"/>
</dbReference>
<dbReference type="OrthoDB" id="9803763at2"/>
<dbReference type="PANTHER" id="PTHR33376">
    <property type="match status" value="1"/>
</dbReference>
<dbReference type="GO" id="GO:0030288">
    <property type="term" value="C:outer membrane-bounded periplasmic space"/>
    <property type="evidence" value="ECO:0007669"/>
    <property type="project" value="InterPro"/>
</dbReference>
<evidence type="ECO:0000256" key="4">
    <source>
        <dbReference type="ARBA" id="ARBA00022729"/>
    </source>
</evidence>
<proteinExistence type="inferred from homology"/>
<dbReference type="InterPro" id="IPR038404">
    <property type="entry name" value="TRAP_DctP_sf"/>
</dbReference>
<dbReference type="InterPro" id="IPR004682">
    <property type="entry name" value="TRAP_DctP"/>
</dbReference>
<evidence type="ECO:0000313" key="5">
    <source>
        <dbReference type="EMBL" id="PIP01086.1"/>
    </source>
</evidence>
<comment type="similarity">
    <text evidence="2">Belongs to the bacterial solute-binding protein 7 family.</text>
</comment>
<evidence type="ECO:0000256" key="1">
    <source>
        <dbReference type="ARBA" id="ARBA00004196"/>
    </source>
</evidence>
<reference evidence="5 6" key="1">
    <citation type="submission" date="2017-08" db="EMBL/GenBank/DDBJ databases">
        <title>Pleomorphomonas carboxidotrophicus sp. nov., a new mesophilic hydrogenogenic carboxidotroph.</title>
        <authorList>
            <person name="Esquivel-Elizondo S."/>
            <person name="Krajmalnik-Brown R."/>
            <person name="Maldonado J."/>
        </authorList>
    </citation>
    <scope>NUCLEOTIDE SEQUENCE [LARGE SCALE GENOMIC DNA]</scope>
    <source>
        <strain evidence="5 6">SVCO-16</strain>
    </source>
</reference>
<dbReference type="AlphaFoldDB" id="A0A2G9X2A7"/>
<accession>A0A2G9X2A7</accession>
<protein>
    <submittedName>
        <fullName evidence="5">ABC transporter substrate-binding protein</fullName>
    </submittedName>
</protein>
<comment type="subcellular location">
    <subcellularLocation>
        <location evidence="1">Cell envelope</location>
    </subcellularLocation>
</comment>
<dbReference type="PIRSF" id="PIRSF006470">
    <property type="entry name" value="DctB"/>
    <property type="match status" value="1"/>
</dbReference>
<evidence type="ECO:0000256" key="2">
    <source>
        <dbReference type="ARBA" id="ARBA00009023"/>
    </source>
</evidence>
<keyword evidence="3" id="KW-0813">Transport</keyword>
<dbReference type="Gene3D" id="3.40.190.170">
    <property type="entry name" value="Bacterial extracellular solute-binding protein, family 7"/>
    <property type="match status" value="1"/>
</dbReference>
<dbReference type="Proteomes" id="UP000231070">
    <property type="component" value="Unassembled WGS sequence"/>
</dbReference>
<keyword evidence="4" id="KW-0732">Signal</keyword>
<gene>
    <name evidence="5" type="ORF">CJ014_03080</name>
</gene>
<dbReference type="Pfam" id="PF03480">
    <property type="entry name" value="DctP"/>
    <property type="match status" value="1"/>
</dbReference>
<sequence>MNPNFGGTPVPVLTRRAFAAGLSALALPAVIRPARAAPRALTVASLLGDDKPETKIWLKVRDLVEAKLPGRFDFRIVGNAALGGEKEVAEGIRLDSIQASLSTLSALSAWVPETQLFDLPFVFRDRDHVRRATSGPIGDEFKAKLTDQGFVTLGFINYGARHLLAKEAVTTPQGVAGKRIRVIQSPLHVELWKAYGALPTPIPITETYNALKTGVVDMMDLTKSAYAGFRLYEVVPYLIETAHIWATGAVYLSAGFWNGLDDEEKTVFAAAIAEGANHFDALMQADEATSMEAAKAAGGQTIAPENRDAWTKGAEGVWTALAPTVGGMDKIRALTAL</sequence>
<dbReference type="EMBL" id="NQVN01000001">
    <property type="protein sequence ID" value="PIP01086.1"/>
    <property type="molecule type" value="Genomic_DNA"/>
</dbReference>
<organism evidence="5 6">
    <name type="scientific">Pleomorphomonas carboxyditropha</name>
    <dbReference type="NCBI Taxonomy" id="2023338"/>
    <lineage>
        <taxon>Bacteria</taxon>
        <taxon>Pseudomonadati</taxon>
        <taxon>Pseudomonadota</taxon>
        <taxon>Alphaproteobacteria</taxon>
        <taxon>Hyphomicrobiales</taxon>
        <taxon>Pleomorphomonadaceae</taxon>
        <taxon>Pleomorphomonas</taxon>
    </lineage>
</organism>
<keyword evidence="6" id="KW-1185">Reference proteome</keyword>
<name>A0A2G9X2A7_9HYPH</name>
<dbReference type="GO" id="GO:0055085">
    <property type="term" value="P:transmembrane transport"/>
    <property type="evidence" value="ECO:0007669"/>
    <property type="project" value="InterPro"/>
</dbReference>
<dbReference type="InterPro" id="IPR018389">
    <property type="entry name" value="DctP_fam"/>
</dbReference>
<evidence type="ECO:0000256" key="3">
    <source>
        <dbReference type="ARBA" id="ARBA00022448"/>
    </source>
</evidence>
<dbReference type="CDD" id="cd13603">
    <property type="entry name" value="PBP2_TRAP_Siap_TeaA_like"/>
    <property type="match status" value="1"/>
</dbReference>
<evidence type="ECO:0000313" key="6">
    <source>
        <dbReference type="Proteomes" id="UP000231070"/>
    </source>
</evidence>